<evidence type="ECO:0000256" key="2">
    <source>
        <dbReference type="ARBA" id="ARBA00022692"/>
    </source>
</evidence>
<organism evidence="10 11">
    <name type="scientific">Paramecium primaurelia</name>
    <dbReference type="NCBI Taxonomy" id="5886"/>
    <lineage>
        <taxon>Eukaryota</taxon>
        <taxon>Sar</taxon>
        <taxon>Alveolata</taxon>
        <taxon>Ciliophora</taxon>
        <taxon>Intramacronucleata</taxon>
        <taxon>Oligohymenophorea</taxon>
        <taxon>Peniculida</taxon>
        <taxon>Parameciidae</taxon>
        <taxon>Paramecium</taxon>
    </lineage>
</organism>
<name>A0A8S1NHP5_PARPR</name>
<keyword evidence="8" id="KW-0012">Acyltransferase</keyword>
<accession>A0A8S1NHP5</accession>
<dbReference type="GO" id="GO:0019706">
    <property type="term" value="F:protein-cysteine S-palmitoyltransferase activity"/>
    <property type="evidence" value="ECO:0007669"/>
    <property type="project" value="UniProtKB-EC"/>
</dbReference>
<protein>
    <recommendedName>
        <fullName evidence="8">Palmitoyltransferase</fullName>
        <ecNumber evidence="8">2.3.1.225</ecNumber>
    </recommendedName>
</protein>
<evidence type="ECO:0000259" key="9">
    <source>
        <dbReference type="Pfam" id="PF01529"/>
    </source>
</evidence>
<dbReference type="SMART" id="SM00248">
    <property type="entry name" value="ANK"/>
    <property type="match status" value="5"/>
</dbReference>
<dbReference type="Pfam" id="PF12796">
    <property type="entry name" value="Ank_2"/>
    <property type="match status" value="2"/>
</dbReference>
<dbReference type="EMBL" id="CAJJDM010000087">
    <property type="protein sequence ID" value="CAD8089631.1"/>
    <property type="molecule type" value="Genomic_DNA"/>
</dbReference>
<dbReference type="PROSITE" id="PS50088">
    <property type="entry name" value="ANK_REPEAT"/>
    <property type="match status" value="2"/>
</dbReference>
<dbReference type="PANTHER" id="PTHR24161:SF85">
    <property type="entry name" value="PALMITOYLTRANSFERASE HIP14"/>
    <property type="match status" value="1"/>
</dbReference>
<evidence type="ECO:0000256" key="6">
    <source>
        <dbReference type="ARBA" id="ARBA00023136"/>
    </source>
</evidence>
<keyword evidence="6 8" id="KW-0472">Membrane</keyword>
<dbReference type="Pfam" id="PF01529">
    <property type="entry name" value="DHHC"/>
    <property type="match status" value="1"/>
</dbReference>
<feature type="transmembrane region" description="Helical" evidence="8">
    <location>
        <begin position="483"/>
        <end position="510"/>
    </location>
</feature>
<dbReference type="EC" id="2.3.1.225" evidence="8"/>
<evidence type="ECO:0000256" key="5">
    <source>
        <dbReference type="ARBA" id="ARBA00023043"/>
    </source>
</evidence>
<sequence length="574" mass="66677">MFPNISILNEEFDEDQPRQIVSSYSDIKKLLSPPANKIQSDIYIDRHKAKSHTYGLIESKGAEQYLIKVIQNNDLSEIQNLLDEAENINIYTITDHKKYTLLHLAAYNNNLDTVKLLINHVKKQHKHKCMSILTEWVNQQTEDGFVAFHFAAYRGNIEMILEFEKCGANLFIRNAQGMNGLHLAAQGDQPKSVVYFKKIGFDFAQKDSKGGTALHWAAYYGCELAVNYLLSFTDQLLDIKDAEGLTALHLATMSGNSRIVKKLLLQGANRNIKNNEGQTAADIAQANSFKAIHKMLTESQNFLITYFSISQGFQKVHRSKDKMFKFIAMLIYCQGITIYYYFYPFESYQNLIYYSAFQLLIWFFFIIVWLSDPGKQIKKQDQIEQELLKSLYEILQRYDAKDICPECVCVKSPRSKHCDICQSCVLVYDHHCPWVDNCIGSNNHFQFYIFVWLLCLDVTFTLAFQFYFVIKQIQHDEGIENEFLILFILSLFSIIIMLLFLFPLWFLLYIQTINLLTGQTTYEKYSQSMKNSNTQSTVSCNNCLQMCCYNKINNQEKKKQNHQSLQLFDSNQKS</sequence>
<keyword evidence="4 8" id="KW-1133">Transmembrane helix</keyword>
<dbReference type="Proteomes" id="UP000688137">
    <property type="component" value="Unassembled WGS sequence"/>
</dbReference>
<evidence type="ECO:0000256" key="4">
    <source>
        <dbReference type="ARBA" id="ARBA00022989"/>
    </source>
</evidence>
<feature type="transmembrane region" description="Helical" evidence="8">
    <location>
        <begin position="351"/>
        <end position="370"/>
    </location>
</feature>
<evidence type="ECO:0000256" key="1">
    <source>
        <dbReference type="ARBA" id="ARBA00004141"/>
    </source>
</evidence>
<feature type="transmembrane region" description="Helical" evidence="8">
    <location>
        <begin position="323"/>
        <end position="345"/>
    </location>
</feature>
<evidence type="ECO:0000256" key="7">
    <source>
        <dbReference type="PROSITE-ProRule" id="PRU00023"/>
    </source>
</evidence>
<comment type="domain">
    <text evidence="8">The DHHC domain is required for palmitoyltransferase activity.</text>
</comment>
<keyword evidence="5 7" id="KW-0040">ANK repeat</keyword>
<reference evidence="10" key="1">
    <citation type="submission" date="2021-01" db="EMBL/GenBank/DDBJ databases">
        <authorList>
            <consortium name="Genoscope - CEA"/>
            <person name="William W."/>
        </authorList>
    </citation>
    <scope>NUCLEOTIDE SEQUENCE</scope>
</reference>
<feature type="domain" description="Palmitoyltransferase DHHC" evidence="9">
    <location>
        <begin position="399"/>
        <end position="527"/>
    </location>
</feature>
<evidence type="ECO:0000256" key="8">
    <source>
        <dbReference type="RuleBase" id="RU079119"/>
    </source>
</evidence>
<evidence type="ECO:0000313" key="10">
    <source>
        <dbReference type="EMBL" id="CAD8089631.1"/>
    </source>
</evidence>
<comment type="catalytic activity">
    <reaction evidence="8">
        <text>L-cysteinyl-[protein] + hexadecanoyl-CoA = S-hexadecanoyl-L-cysteinyl-[protein] + CoA</text>
        <dbReference type="Rhea" id="RHEA:36683"/>
        <dbReference type="Rhea" id="RHEA-COMP:10131"/>
        <dbReference type="Rhea" id="RHEA-COMP:11032"/>
        <dbReference type="ChEBI" id="CHEBI:29950"/>
        <dbReference type="ChEBI" id="CHEBI:57287"/>
        <dbReference type="ChEBI" id="CHEBI:57379"/>
        <dbReference type="ChEBI" id="CHEBI:74151"/>
        <dbReference type="EC" id="2.3.1.225"/>
    </reaction>
</comment>
<dbReference type="GO" id="GO:0016020">
    <property type="term" value="C:membrane"/>
    <property type="evidence" value="ECO:0007669"/>
    <property type="project" value="UniProtKB-SubCell"/>
</dbReference>
<evidence type="ECO:0000313" key="11">
    <source>
        <dbReference type="Proteomes" id="UP000688137"/>
    </source>
</evidence>
<feature type="repeat" description="ANK" evidence="7">
    <location>
        <begin position="143"/>
        <end position="175"/>
    </location>
</feature>
<dbReference type="PANTHER" id="PTHR24161">
    <property type="entry name" value="ANK_REP_REGION DOMAIN-CONTAINING PROTEIN-RELATED"/>
    <property type="match status" value="1"/>
</dbReference>
<keyword evidence="8" id="KW-0808">Transferase</keyword>
<keyword evidence="2 8" id="KW-0812">Transmembrane</keyword>
<comment type="similarity">
    <text evidence="8">Belongs to the DHHC palmitoyltransferase family.</text>
</comment>
<dbReference type="InterPro" id="IPR002110">
    <property type="entry name" value="Ankyrin_rpt"/>
</dbReference>
<dbReference type="InterPro" id="IPR001594">
    <property type="entry name" value="Palmitoyltrfase_DHHC"/>
</dbReference>
<keyword evidence="11" id="KW-1185">Reference proteome</keyword>
<feature type="repeat" description="ANK" evidence="7">
    <location>
        <begin position="243"/>
        <end position="275"/>
    </location>
</feature>
<comment type="caution">
    <text evidence="10">The sequence shown here is derived from an EMBL/GenBank/DDBJ whole genome shotgun (WGS) entry which is preliminary data.</text>
</comment>
<gene>
    <name evidence="10" type="ORF">PPRIM_AZ9-3.1.T0840037</name>
</gene>
<dbReference type="Pfam" id="PF00023">
    <property type="entry name" value="Ank"/>
    <property type="match status" value="1"/>
</dbReference>
<comment type="subcellular location">
    <subcellularLocation>
        <location evidence="1">Membrane</location>
        <topology evidence="1">Multi-pass membrane protein</topology>
    </subcellularLocation>
</comment>
<feature type="transmembrane region" description="Helical" evidence="8">
    <location>
        <begin position="447"/>
        <end position="468"/>
    </location>
</feature>
<dbReference type="PROSITE" id="PS50216">
    <property type="entry name" value="DHHC"/>
    <property type="match status" value="1"/>
</dbReference>
<keyword evidence="3" id="KW-0677">Repeat</keyword>
<proteinExistence type="inferred from homology"/>
<dbReference type="PROSITE" id="PS50297">
    <property type="entry name" value="ANK_REP_REGION"/>
    <property type="match status" value="1"/>
</dbReference>
<dbReference type="AlphaFoldDB" id="A0A8S1NHP5"/>
<evidence type="ECO:0000256" key="3">
    <source>
        <dbReference type="ARBA" id="ARBA00022737"/>
    </source>
</evidence>
<dbReference type="OMA" id="AYYGCEL"/>